<comment type="caution">
    <text evidence="1">The sequence shown here is derived from an EMBL/GenBank/DDBJ whole genome shotgun (WGS) entry which is preliminary data.</text>
</comment>
<sequence>AIYTTALPIIPIDQPDLSETSKSSQNGISTDPTIVSERDAFEKREPIDFTSFNPARDNIR</sequence>
<name>A0ACA9RKZ6_9GLOM</name>
<feature type="non-terminal residue" evidence="1">
    <location>
        <position position="1"/>
    </location>
</feature>
<evidence type="ECO:0000313" key="2">
    <source>
        <dbReference type="Proteomes" id="UP000789920"/>
    </source>
</evidence>
<gene>
    <name evidence="1" type="ORF">RPERSI_LOCUS20505</name>
</gene>
<dbReference type="Proteomes" id="UP000789920">
    <property type="component" value="Unassembled WGS sequence"/>
</dbReference>
<dbReference type="EMBL" id="CAJVQC010058122">
    <property type="protein sequence ID" value="CAG8798330.1"/>
    <property type="molecule type" value="Genomic_DNA"/>
</dbReference>
<keyword evidence="2" id="KW-1185">Reference proteome</keyword>
<proteinExistence type="predicted"/>
<organism evidence="1 2">
    <name type="scientific">Racocetra persica</name>
    <dbReference type="NCBI Taxonomy" id="160502"/>
    <lineage>
        <taxon>Eukaryota</taxon>
        <taxon>Fungi</taxon>
        <taxon>Fungi incertae sedis</taxon>
        <taxon>Mucoromycota</taxon>
        <taxon>Glomeromycotina</taxon>
        <taxon>Glomeromycetes</taxon>
        <taxon>Diversisporales</taxon>
        <taxon>Gigasporaceae</taxon>
        <taxon>Racocetra</taxon>
    </lineage>
</organism>
<accession>A0ACA9RKZ6</accession>
<protein>
    <submittedName>
        <fullName evidence="1">12359_t:CDS:1</fullName>
    </submittedName>
</protein>
<evidence type="ECO:0000313" key="1">
    <source>
        <dbReference type="EMBL" id="CAG8798330.1"/>
    </source>
</evidence>
<reference evidence="1" key="1">
    <citation type="submission" date="2021-06" db="EMBL/GenBank/DDBJ databases">
        <authorList>
            <person name="Kallberg Y."/>
            <person name="Tangrot J."/>
            <person name="Rosling A."/>
        </authorList>
    </citation>
    <scope>NUCLEOTIDE SEQUENCE</scope>
    <source>
        <strain evidence="1">MA461A</strain>
    </source>
</reference>